<evidence type="ECO:0000313" key="2">
    <source>
        <dbReference type="Proteomes" id="UP001595387"/>
    </source>
</evidence>
<sequence length="323" mass="35994">MLILSENDVKQSLSMREAIDVMEQAFITYAKQDFIMPDRIFSQVKEEDTFLLMPCYVDDCIGLKAVTSFPSNNERSEPVTQGVIMINDRETGTPIGLMDGTLLTAIKTAAVSGVAMRYFKKEATTIGLIGTGLQGLYQLLAAIESTEAEKIYVYNRTPEKIEPFKKEFHKLTNQTVEVVTSDTVEQLIHNSEIIITATTSLSPVIPNDATLYKGKLVVGVGSYKENMRELPEELFKSAAYYVIDSEDGKRECGDIIDPIQSGWVENKNIVLLSDLIIGNRNYEPSSEEPIIFKTVSMALFDALIGNYVYKKAQEQNVGVVVEI</sequence>
<dbReference type="EMBL" id="JBHRRZ010000008">
    <property type="protein sequence ID" value="MFC2947649.1"/>
    <property type="molecule type" value="Genomic_DNA"/>
</dbReference>
<dbReference type="InterPro" id="IPR036291">
    <property type="entry name" value="NAD(P)-bd_dom_sf"/>
</dbReference>
<dbReference type="InterPro" id="IPR023401">
    <property type="entry name" value="ODC_N"/>
</dbReference>
<dbReference type="Gene3D" id="3.40.50.720">
    <property type="entry name" value="NAD(P)-binding Rossmann-like Domain"/>
    <property type="match status" value="1"/>
</dbReference>
<reference evidence="2" key="1">
    <citation type="journal article" date="2019" name="Int. J. Syst. Evol. Microbiol.">
        <title>The Global Catalogue of Microorganisms (GCM) 10K type strain sequencing project: providing services to taxonomists for standard genome sequencing and annotation.</title>
        <authorList>
            <consortium name="The Broad Institute Genomics Platform"/>
            <consortium name="The Broad Institute Genome Sequencing Center for Infectious Disease"/>
            <person name="Wu L."/>
            <person name="Ma J."/>
        </authorList>
    </citation>
    <scope>NUCLEOTIDE SEQUENCE [LARGE SCALE GENOMIC DNA]</scope>
    <source>
        <strain evidence="2">KCTC 13193</strain>
    </source>
</reference>
<keyword evidence="2" id="KW-1185">Reference proteome</keyword>
<accession>A0ABV7A3R2</accession>
<comment type="caution">
    <text evidence="1">The sequence shown here is derived from an EMBL/GenBank/DDBJ whole genome shotgun (WGS) entry which is preliminary data.</text>
</comment>
<dbReference type="Proteomes" id="UP001595387">
    <property type="component" value="Unassembled WGS sequence"/>
</dbReference>
<dbReference type="PANTHER" id="PTHR13812">
    <property type="entry name" value="KETIMINE REDUCTASE MU-CRYSTALLIN"/>
    <property type="match status" value="1"/>
</dbReference>
<dbReference type="InterPro" id="IPR003462">
    <property type="entry name" value="ODC_Mu_crystall"/>
</dbReference>
<gene>
    <name evidence="1" type="ORF">ACFODW_04695</name>
</gene>
<dbReference type="RefSeq" id="WP_390303706.1">
    <property type="nucleotide sequence ID" value="NZ_JBHRRZ010000008.1"/>
</dbReference>
<protein>
    <submittedName>
        <fullName evidence="1">Ornithine cyclodeaminase family protein</fullName>
    </submittedName>
</protein>
<name>A0ABV7A3R2_9BACI</name>
<dbReference type="SUPFAM" id="SSF51735">
    <property type="entry name" value="NAD(P)-binding Rossmann-fold domains"/>
    <property type="match status" value="1"/>
</dbReference>
<dbReference type="PIRSF" id="PIRSF001439">
    <property type="entry name" value="CryM"/>
    <property type="match status" value="1"/>
</dbReference>
<dbReference type="Gene3D" id="3.30.1780.10">
    <property type="entry name" value="ornithine cyclodeaminase, domain 1"/>
    <property type="match status" value="1"/>
</dbReference>
<organism evidence="1 2">
    <name type="scientific">Virgibacillus sediminis</name>
    <dbReference type="NCBI Taxonomy" id="202260"/>
    <lineage>
        <taxon>Bacteria</taxon>
        <taxon>Bacillati</taxon>
        <taxon>Bacillota</taxon>
        <taxon>Bacilli</taxon>
        <taxon>Bacillales</taxon>
        <taxon>Bacillaceae</taxon>
        <taxon>Virgibacillus</taxon>
    </lineage>
</organism>
<proteinExistence type="predicted"/>
<evidence type="ECO:0000313" key="1">
    <source>
        <dbReference type="EMBL" id="MFC2947649.1"/>
    </source>
</evidence>
<dbReference type="PANTHER" id="PTHR13812:SF19">
    <property type="entry name" value="KETIMINE REDUCTASE MU-CRYSTALLIN"/>
    <property type="match status" value="1"/>
</dbReference>
<dbReference type="Pfam" id="PF02423">
    <property type="entry name" value="OCD_Mu_crystall"/>
    <property type="match status" value="1"/>
</dbReference>